<dbReference type="GeneID" id="90984758"/>
<dbReference type="NCBIfam" id="TIGR01352">
    <property type="entry name" value="tonB_Cterm"/>
    <property type="match status" value="1"/>
</dbReference>
<dbReference type="GO" id="GO:0015031">
    <property type="term" value="P:protein transport"/>
    <property type="evidence" value="ECO:0007669"/>
    <property type="project" value="UniProtKB-KW"/>
</dbReference>
<evidence type="ECO:0000256" key="8">
    <source>
        <dbReference type="ARBA" id="ARBA00022989"/>
    </source>
</evidence>
<dbReference type="SUPFAM" id="SSF74653">
    <property type="entry name" value="TolA/TonB C-terminal domain"/>
    <property type="match status" value="1"/>
</dbReference>
<protein>
    <recommendedName>
        <fullName evidence="11">TonB C-terminal domain-containing protein</fullName>
    </recommendedName>
</protein>
<keyword evidence="7" id="KW-0653">Protein transport</keyword>
<keyword evidence="3" id="KW-0813">Transport</keyword>
<comment type="caution">
    <text evidence="12">The sequence shown here is derived from an EMBL/GenBank/DDBJ whole genome shotgun (WGS) entry which is preliminary data.</text>
</comment>
<feature type="compositionally biased region" description="Low complexity" evidence="10">
    <location>
        <begin position="121"/>
        <end position="136"/>
    </location>
</feature>
<name>A0A073ITX7_9BACT</name>
<dbReference type="EMBL" id="JMKI01000005">
    <property type="protein sequence ID" value="KEJ93234.1"/>
    <property type="molecule type" value="Genomic_DNA"/>
</dbReference>
<dbReference type="InterPro" id="IPR051045">
    <property type="entry name" value="TonB-dependent_transducer"/>
</dbReference>
<keyword evidence="9" id="KW-0472">Membrane</keyword>
<evidence type="ECO:0000256" key="6">
    <source>
        <dbReference type="ARBA" id="ARBA00022692"/>
    </source>
</evidence>
<feature type="compositionally biased region" description="Basic and acidic residues" evidence="10">
    <location>
        <begin position="76"/>
        <end position="90"/>
    </location>
</feature>
<keyword evidence="13" id="KW-1185">Reference proteome</keyword>
<evidence type="ECO:0000313" key="13">
    <source>
        <dbReference type="Proteomes" id="UP000027665"/>
    </source>
</evidence>
<dbReference type="OrthoDB" id="6430at2"/>
<dbReference type="RefSeq" id="WP_051682538.1">
    <property type="nucleotide sequence ID" value="NZ_JAWRIX010000021.1"/>
</dbReference>
<dbReference type="STRING" id="2754.EH55_10240"/>
<dbReference type="Gene3D" id="3.30.1150.10">
    <property type="match status" value="1"/>
</dbReference>
<dbReference type="GO" id="GO:0055085">
    <property type="term" value="P:transmembrane transport"/>
    <property type="evidence" value="ECO:0007669"/>
    <property type="project" value="InterPro"/>
</dbReference>
<comment type="similarity">
    <text evidence="2">Belongs to the TonB family.</text>
</comment>
<dbReference type="InterPro" id="IPR037682">
    <property type="entry name" value="TonB_C"/>
</dbReference>
<dbReference type="PANTHER" id="PTHR33446">
    <property type="entry name" value="PROTEIN TONB-RELATED"/>
    <property type="match status" value="1"/>
</dbReference>
<accession>A0A073ITX7</accession>
<dbReference type="Proteomes" id="UP000027665">
    <property type="component" value="Unassembled WGS sequence"/>
</dbReference>
<dbReference type="AlphaFoldDB" id="A0A073ITX7"/>
<reference evidence="12 13" key="1">
    <citation type="submission" date="2014-04" db="EMBL/GenBank/DDBJ databases">
        <title>Draft Genome Sequence of Synergistes jonesii.</title>
        <authorList>
            <person name="Coil D.A."/>
            <person name="Eisen J.A."/>
            <person name="Holland-Moritz H.E."/>
        </authorList>
    </citation>
    <scope>NUCLEOTIDE SEQUENCE [LARGE SCALE GENOMIC DNA]</scope>
    <source>
        <strain evidence="12 13">78-1</strain>
    </source>
</reference>
<keyword evidence="6" id="KW-0812">Transmembrane</keyword>
<evidence type="ECO:0000256" key="10">
    <source>
        <dbReference type="SAM" id="MobiDB-lite"/>
    </source>
</evidence>
<keyword evidence="8" id="KW-1133">Transmembrane helix</keyword>
<evidence type="ECO:0000256" key="5">
    <source>
        <dbReference type="ARBA" id="ARBA00022519"/>
    </source>
</evidence>
<evidence type="ECO:0000256" key="3">
    <source>
        <dbReference type="ARBA" id="ARBA00022448"/>
    </source>
</evidence>
<dbReference type="GO" id="GO:0031992">
    <property type="term" value="F:energy transducer activity"/>
    <property type="evidence" value="ECO:0007669"/>
    <property type="project" value="TreeGrafter"/>
</dbReference>
<evidence type="ECO:0000256" key="9">
    <source>
        <dbReference type="ARBA" id="ARBA00023136"/>
    </source>
</evidence>
<proteinExistence type="inferred from homology"/>
<sequence length="241" mass="25195">MSALSDEKKRWCAALLISFAIHGALIFALNGAQKKEEKRPEPVMNVRLVFAPEPPLRKSGGAPKAETNAKAAPQPKKAEIKKQPRAEALKKSVKAAPVKEIKEISDKPAESVEESAPTTEGYSGAQESGAAESSAAGAGGAGSGGFGGGTGYGSGGVADVSALTVIHKVIPDYPAFSRKRREEGTVTIIASLADGAVTAAEVEKGSGFERLDMAALRAVKGWRFAHDGKIRVRIPFAFKIK</sequence>
<keyword evidence="4" id="KW-1003">Cell membrane</keyword>
<dbReference type="Pfam" id="PF03544">
    <property type="entry name" value="TonB_C"/>
    <property type="match status" value="1"/>
</dbReference>
<comment type="subcellular location">
    <subcellularLocation>
        <location evidence="1">Cell inner membrane</location>
        <topology evidence="1">Single-pass membrane protein</topology>
        <orientation evidence="1">Periplasmic side</orientation>
    </subcellularLocation>
</comment>
<gene>
    <name evidence="12" type="ORF">EH55_10240</name>
</gene>
<dbReference type="PANTHER" id="PTHR33446:SF2">
    <property type="entry name" value="PROTEIN TONB"/>
    <property type="match status" value="1"/>
</dbReference>
<feature type="region of interest" description="Disordered" evidence="10">
    <location>
        <begin position="51"/>
        <end position="140"/>
    </location>
</feature>
<organism evidence="12 13">
    <name type="scientific">Synergistes jonesii</name>
    <dbReference type="NCBI Taxonomy" id="2754"/>
    <lineage>
        <taxon>Bacteria</taxon>
        <taxon>Thermotogati</taxon>
        <taxon>Synergistota</taxon>
        <taxon>Synergistia</taxon>
        <taxon>Synergistales</taxon>
        <taxon>Synergistaceae</taxon>
        <taxon>Synergistes</taxon>
    </lineage>
</organism>
<evidence type="ECO:0000256" key="2">
    <source>
        <dbReference type="ARBA" id="ARBA00006555"/>
    </source>
</evidence>
<evidence type="ECO:0000313" key="12">
    <source>
        <dbReference type="EMBL" id="KEJ93234.1"/>
    </source>
</evidence>
<evidence type="ECO:0000256" key="4">
    <source>
        <dbReference type="ARBA" id="ARBA00022475"/>
    </source>
</evidence>
<keyword evidence="5" id="KW-0997">Cell inner membrane</keyword>
<feature type="compositionally biased region" description="Basic and acidic residues" evidence="10">
    <location>
        <begin position="97"/>
        <end position="110"/>
    </location>
</feature>
<evidence type="ECO:0000256" key="7">
    <source>
        <dbReference type="ARBA" id="ARBA00022927"/>
    </source>
</evidence>
<dbReference type="PROSITE" id="PS52015">
    <property type="entry name" value="TONB_CTD"/>
    <property type="match status" value="1"/>
</dbReference>
<feature type="domain" description="TonB C-terminal" evidence="11">
    <location>
        <begin position="158"/>
        <end position="241"/>
    </location>
</feature>
<dbReference type="GO" id="GO:0098797">
    <property type="term" value="C:plasma membrane protein complex"/>
    <property type="evidence" value="ECO:0007669"/>
    <property type="project" value="TreeGrafter"/>
</dbReference>
<evidence type="ECO:0000259" key="11">
    <source>
        <dbReference type="PROSITE" id="PS52015"/>
    </source>
</evidence>
<dbReference type="InterPro" id="IPR006260">
    <property type="entry name" value="TonB/TolA_C"/>
</dbReference>
<evidence type="ECO:0000256" key="1">
    <source>
        <dbReference type="ARBA" id="ARBA00004383"/>
    </source>
</evidence>
<dbReference type="eggNOG" id="COG0810">
    <property type="taxonomic scope" value="Bacteria"/>
</dbReference>